<proteinExistence type="predicted"/>
<dbReference type="EMBL" id="JACXVP010000004">
    <property type="protein sequence ID" value="KAG5609822.1"/>
    <property type="molecule type" value="Genomic_DNA"/>
</dbReference>
<name>A0A9J5ZG66_SOLCO</name>
<comment type="caution">
    <text evidence="1">The sequence shown here is derived from an EMBL/GenBank/DDBJ whole genome shotgun (WGS) entry which is preliminary data.</text>
</comment>
<evidence type="ECO:0000313" key="2">
    <source>
        <dbReference type="Proteomes" id="UP000824120"/>
    </source>
</evidence>
<gene>
    <name evidence="1" type="ORF">H5410_021103</name>
</gene>
<keyword evidence="2" id="KW-1185">Reference proteome</keyword>
<dbReference type="AlphaFoldDB" id="A0A9J5ZG66"/>
<accession>A0A9J5ZG66</accession>
<organism evidence="1 2">
    <name type="scientific">Solanum commersonii</name>
    <name type="common">Commerson's wild potato</name>
    <name type="synonym">Commerson's nightshade</name>
    <dbReference type="NCBI Taxonomy" id="4109"/>
    <lineage>
        <taxon>Eukaryota</taxon>
        <taxon>Viridiplantae</taxon>
        <taxon>Streptophyta</taxon>
        <taxon>Embryophyta</taxon>
        <taxon>Tracheophyta</taxon>
        <taxon>Spermatophyta</taxon>
        <taxon>Magnoliopsida</taxon>
        <taxon>eudicotyledons</taxon>
        <taxon>Gunneridae</taxon>
        <taxon>Pentapetalae</taxon>
        <taxon>asterids</taxon>
        <taxon>lamiids</taxon>
        <taxon>Solanales</taxon>
        <taxon>Solanaceae</taxon>
        <taxon>Solanoideae</taxon>
        <taxon>Solaneae</taxon>
        <taxon>Solanum</taxon>
    </lineage>
</organism>
<dbReference type="Proteomes" id="UP000824120">
    <property type="component" value="Chromosome 4"/>
</dbReference>
<evidence type="ECO:0000313" key="1">
    <source>
        <dbReference type="EMBL" id="KAG5609822.1"/>
    </source>
</evidence>
<reference evidence="1 2" key="1">
    <citation type="submission" date="2020-09" db="EMBL/GenBank/DDBJ databases">
        <title>De no assembly of potato wild relative species, Solanum commersonii.</title>
        <authorList>
            <person name="Cho K."/>
        </authorList>
    </citation>
    <scope>NUCLEOTIDE SEQUENCE [LARGE SCALE GENOMIC DNA]</scope>
    <source>
        <strain evidence="1">LZ3.2</strain>
        <tissue evidence="1">Leaf</tissue>
    </source>
</reference>
<protein>
    <submittedName>
        <fullName evidence="1">Uncharacterized protein</fullName>
    </submittedName>
</protein>
<sequence length="314" mass="35127">MIADVGKRQNDITEVLEIPCPNNKFQRIRDQPYVSANNKASKKRNIRDINNCSLALISDVGSSSSTRTTACPWENDEFSNGKKDHIRNEAEVHGFQENELYSGGKRINKAREATTIHHVPPKCLRNFFDLSSSSALFIWSGQFTTDTRLFAGCRLVAANLSTKSSLIAAHKGLPHPLLTRLLTIVSELHIIASERFQEMTLHYSFYLGSKGTFLHCSKAFVIEYDEEIHTKKLVKLGKTRFATAFLTLHNEAIFLGDSNFTWGVATEASGVEENHYGLRGNTSILHMKGKEVATSLSLIDGIEEYDDGVEEEDN</sequence>